<comment type="caution">
    <text evidence="2">The sequence shown here is derived from an EMBL/GenBank/DDBJ whole genome shotgun (WGS) entry which is preliminary data.</text>
</comment>
<sequence>MKGDKKENHKGFKIFVIIFLVLSMFLLNEKNQEKLIKFFDSIGSKKNTLELVNSFKDNKSLGSVNIYDNNMIKWDGNKLSFLKIDGTIILEKEFNFADPFIYYGQNYIYIMDKSTGDIYSLDKNGQTISRNQINREIFNLKESNGYIIYHIKNNEQEAIKVLDGDNAVVGSNSYEDKNILAYEVNKNGKKRSLSLLDFNGNILKSQIEIYGENNKNINSIDIEGEIVVYLHFISKDELIALTDHNIYCIKENEVLWKRQFDLIKDIYIGKDIYILYSNYLESIDFKGETKNKIGFTEDYRKIEEFNGNILAYGEKGISIVEDNKEILKHTDDIKEVRTSKNNILIWNNDEVKIYRFLNK</sequence>
<gene>
    <name evidence="2" type="ORF">FYJ83_09365</name>
</gene>
<evidence type="ECO:0000313" key="3">
    <source>
        <dbReference type="Proteomes" id="UP000469523"/>
    </source>
</evidence>
<dbReference type="AlphaFoldDB" id="A0A6N7XW54"/>
<proteinExistence type="predicted"/>
<protein>
    <submittedName>
        <fullName evidence="2">Uncharacterized protein</fullName>
    </submittedName>
</protein>
<dbReference type="RefSeq" id="WP_154440080.1">
    <property type="nucleotide sequence ID" value="NZ_JAHLPJ010000001.1"/>
</dbReference>
<dbReference type="Pfam" id="PF18975">
    <property type="entry name" value="DUF5711"/>
    <property type="match status" value="1"/>
</dbReference>
<organism evidence="2 3">
    <name type="scientific">Tissierella pigra</name>
    <dbReference type="NCBI Taxonomy" id="2607614"/>
    <lineage>
        <taxon>Bacteria</taxon>
        <taxon>Bacillati</taxon>
        <taxon>Bacillota</taxon>
        <taxon>Tissierellia</taxon>
        <taxon>Tissierellales</taxon>
        <taxon>Tissierellaceae</taxon>
        <taxon>Tissierella</taxon>
    </lineage>
</organism>
<keyword evidence="3" id="KW-1185">Reference proteome</keyword>
<dbReference type="EMBL" id="VUNQ01000017">
    <property type="protein sequence ID" value="MSU01673.1"/>
    <property type="molecule type" value="Genomic_DNA"/>
</dbReference>
<reference evidence="2 3" key="1">
    <citation type="submission" date="2019-09" db="EMBL/GenBank/DDBJ databases">
        <title>In-depth cultivation of the pig gut microbiome towards novel bacterial diversity and tailored functional studies.</title>
        <authorList>
            <person name="Wylensek D."/>
            <person name="Hitch T.C.A."/>
            <person name="Clavel T."/>
        </authorList>
    </citation>
    <scope>NUCLEOTIDE SEQUENCE [LARGE SCALE GENOMIC DNA]</scope>
    <source>
        <strain evidence="2 3">WCA3-693-APC-4?</strain>
    </source>
</reference>
<evidence type="ECO:0000256" key="1">
    <source>
        <dbReference type="SAM" id="Phobius"/>
    </source>
</evidence>
<keyword evidence="1" id="KW-1133">Transmembrane helix</keyword>
<dbReference type="Proteomes" id="UP000469523">
    <property type="component" value="Unassembled WGS sequence"/>
</dbReference>
<keyword evidence="1" id="KW-0472">Membrane</keyword>
<feature type="transmembrane region" description="Helical" evidence="1">
    <location>
        <begin position="12"/>
        <end position="28"/>
    </location>
</feature>
<keyword evidence="1" id="KW-0812">Transmembrane</keyword>
<dbReference type="InterPro" id="IPR043765">
    <property type="entry name" value="DUF5711"/>
</dbReference>
<accession>A0A6N7XW54</accession>
<evidence type="ECO:0000313" key="2">
    <source>
        <dbReference type="EMBL" id="MSU01673.1"/>
    </source>
</evidence>
<name>A0A6N7XW54_9FIRM</name>